<keyword evidence="4" id="KW-1185">Reference proteome</keyword>
<dbReference type="Proteomes" id="UP000295509">
    <property type="component" value="Unassembled WGS sequence"/>
</dbReference>
<keyword evidence="1" id="KW-0472">Membrane</keyword>
<accession>A0A4R8M0C8</accession>
<feature type="transmembrane region" description="Helical" evidence="1">
    <location>
        <begin position="123"/>
        <end position="144"/>
    </location>
</feature>
<dbReference type="InterPro" id="IPR038522">
    <property type="entry name" value="T4/T6SS_DotU_sf"/>
</dbReference>
<dbReference type="PANTHER" id="PTHR38033:SF1">
    <property type="entry name" value="DOTU FAMILY TYPE IV_VI SECRETION SYSTEM PROTEIN"/>
    <property type="match status" value="1"/>
</dbReference>
<feature type="transmembrane region" description="Helical" evidence="1">
    <location>
        <begin position="195"/>
        <end position="217"/>
    </location>
</feature>
<reference evidence="3 4" key="1">
    <citation type="submission" date="2019-03" db="EMBL/GenBank/DDBJ databases">
        <title>Genomic Encyclopedia of Type Strains, Phase III (KMG-III): the genomes of soil and plant-associated and newly described type strains.</title>
        <authorList>
            <person name="Whitman W."/>
        </authorList>
    </citation>
    <scope>NUCLEOTIDE SEQUENCE [LARGE SCALE GENOMIC DNA]</scope>
    <source>
        <strain evidence="3 4">LMG 29544</strain>
    </source>
</reference>
<dbReference type="Gene3D" id="1.25.40.590">
    <property type="entry name" value="Type IV / VI secretion system, DotU"/>
    <property type="match status" value="1"/>
</dbReference>
<name>A0A4R8M0C8_9BURK</name>
<feature type="domain" description="Type IV / VI secretion system DotU" evidence="2">
    <location>
        <begin position="17"/>
        <end position="210"/>
    </location>
</feature>
<keyword evidence="1" id="KW-0812">Transmembrane</keyword>
<dbReference type="PANTHER" id="PTHR38033">
    <property type="entry name" value="MEMBRANE PROTEIN-RELATED"/>
    <property type="match status" value="1"/>
</dbReference>
<dbReference type="EMBL" id="SORE01000002">
    <property type="protein sequence ID" value="TDY53976.1"/>
    <property type="molecule type" value="Genomic_DNA"/>
</dbReference>
<keyword evidence="1" id="KW-1133">Transmembrane helix</keyword>
<evidence type="ECO:0000259" key="2">
    <source>
        <dbReference type="Pfam" id="PF09850"/>
    </source>
</evidence>
<dbReference type="InterPro" id="IPR017732">
    <property type="entry name" value="T4/T6SS_DotU"/>
</dbReference>
<evidence type="ECO:0000256" key="1">
    <source>
        <dbReference type="SAM" id="Phobius"/>
    </source>
</evidence>
<proteinExistence type="predicted"/>
<protein>
    <submittedName>
        <fullName evidence="3">Type VI secretion system protein ImpK</fullName>
    </submittedName>
</protein>
<sequence length="225" mass="24474">MNTATAQPEPGLLPVALRDSAYTVAELASDSPPLLPVLRHQCDTQIASLREELQMRGLPLDVIDDALYAQCALLDEAALKGLTDDARDAWEREPLQVRVFGRNDAGDELLRRIDQRLRERQPVLPLLAIFAAILDLGFTGRFAVHGGEARASLMHEIDLRLGRTTDGTANHVAEDTSGPVVVNASRPRTRPLSPLAWVFAACIAAGLAWSAIDRWLLASIARMAG</sequence>
<evidence type="ECO:0000313" key="4">
    <source>
        <dbReference type="Proteomes" id="UP000295509"/>
    </source>
</evidence>
<dbReference type="Pfam" id="PF09850">
    <property type="entry name" value="DotU"/>
    <property type="match status" value="1"/>
</dbReference>
<dbReference type="RefSeq" id="WP_134190124.1">
    <property type="nucleotide sequence ID" value="NZ_JBHLUW010000035.1"/>
</dbReference>
<organism evidence="3 4">
    <name type="scientific">Paraburkholderia rhizosphaerae</name>
    <dbReference type="NCBI Taxonomy" id="480658"/>
    <lineage>
        <taxon>Bacteria</taxon>
        <taxon>Pseudomonadati</taxon>
        <taxon>Pseudomonadota</taxon>
        <taxon>Betaproteobacteria</taxon>
        <taxon>Burkholderiales</taxon>
        <taxon>Burkholderiaceae</taxon>
        <taxon>Paraburkholderia</taxon>
    </lineage>
</organism>
<comment type="caution">
    <text evidence="3">The sequence shown here is derived from an EMBL/GenBank/DDBJ whole genome shotgun (WGS) entry which is preliminary data.</text>
</comment>
<dbReference type="NCBIfam" id="TIGR03349">
    <property type="entry name" value="IV_VI_DotU"/>
    <property type="match status" value="1"/>
</dbReference>
<dbReference type="OrthoDB" id="6998040at2"/>
<gene>
    <name evidence="3" type="ORF">BX592_102123</name>
</gene>
<evidence type="ECO:0000313" key="3">
    <source>
        <dbReference type="EMBL" id="TDY53976.1"/>
    </source>
</evidence>
<dbReference type="AlphaFoldDB" id="A0A4R8M0C8"/>